<dbReference type="InterPro" id="IPR013783">
    <property type="entry name" value="Ig-like_fold"/>
</dbReference>
<evidence type="ECO:0000313" key="8">
    <source>
        <dbReference type="EMBL" id="KAF5925131.1"/>
    </source>
</evidence>
<dbReference type="AlphaFoldDB" id="A0A7J7FAX1"/>
<dbReference type="Pfam" id="PF22705">
    <property type="entry name" value="C2-set_3"/>
    <property type="match status" value="1"/>
</dbReference>
<keyword evidence="2 6" id="KW-0812">Transmembrane</keyword>
<evidence type="ECO:0000256" key="3">
    <source>
        <dbReference type="ARBA" id="ARBA00022989"/>
    </source>
</evidence>
<feature type="transmembrane region" description="Helical" evidence="6">
    <location>
        <begin position="109"/>
        <end position="131"/>
    </location>
</feature>
<keyword evidence="4 6" id="KW-0472">Membrane</keyword>
<evidence type="ECO:0000259" key="7">
    <source>
        <dbReference type="Pfam" id="PF22705"/>
    </source>
</evidence>
<keyword evidence="3 6" id="KW-1133">Transmembrane helix</keyword>
<dbReference type="InterPro" id="IPR053896">
    <property type="entry name" value="BTN3A2-like_Ig-C"/>
</dbReference>
<evidence type="ECO:0000256" key="5">
    <source>
        <dbReference type="ARBA" id="ARBA00023319"/>
    </source>
</evidence>
<dbReference type="GO" id="GO:0001817">
    <property type="term" value="P:regulation of cytokine production"/>
    <property type="evidence" value="ECO:0007669"/>
    <property type="project" value="TreeGrafter"/>
</dbReference>
<feature type="domain" description="Butyrophilin subfamily 3 member A2-like Ig-C" evidence="7">
    <location>
        <begin position="8"/>
        <end position="79"/>
    </location>
</feature>
<gene>
    <name evidence="8" type="ORF">HPG69_008808</name>
</gene>
<comment type="subcellular location">
    <subcellularLocation>
        <location evidence="1">Membrane</location>
    </subcellularLocation>
</comment>
<evidence type="ECO:0000256" key="1">
    <source>
        <dbReference type="ARBA" id="ARBA00004370"/>
    </source>
</evidence>
<name>A0A7J7FAX1_DICBM</name>
<accession>A0A7J7FAX1</accession>
<dbReference type="Gene3D" id="2.60.40.10">
    <property type="entry name" value="Immunoglobulins"/>
    <property type="match status" value="1"/>
</dbReference>
<evidence type="ECO:0000313" key="9">
    <source>
        <dbReference type="Proteomes" id="UP000551758"/>
    </source>
</evidence>
<keyword evidence="5" id="KW-0393">Immunoglobulin domain</keyword>
<keyword evidence="9" id="KW-1185">Reference proteome</keyword>
<dbReference type="InterPro" id="IPR050504">
    <property type="entry name" value="IgSF_BTN/MOG"/>
</dbReference>
<dbReference type="Proteomes" id="UP000551758">
    <property type="component" value="Unassembled WGS sequence"/>
</dbReference>
<reference evidence="8 9" key="1">
    <citation type="journal article" date="2020" name="Mol. Biol. Evol.">
        <title>Interspecific Gene Flow and the Evolution of Specialization in Black and White Rhinoceros.</title>
        <authorList>
            <person name="Moodley Y."/>
            <person name="Westbury M.V."/>
            <person name="Russo I.M."/>
            <person name="Gopalakrishnan S."/>
            <person name="Rakotoarivelo A."/>
            <person name="Olsen R.A."/>
            <person name="Prost S."/>
            <person name="Tunstall T."/>
            <person name="Ryder O.A."/>
            <person name="Dalen L."/>
            <person name="Bruford M.W."/>
        </authorList>
    </citation>
    <scope>NUCLEOTIDE SEQUENCE [LARGE SCALE GENOMIC DNA]</scope>
    <source>
        <strain evidence="8">SBR-YM</strain>
        <tissue evidence="8">Skin</tissue>
    </source>
</reference>
<protein>
    <recommendedName>
        <fullName evidence="7">Butyrophilin subfamily 3 member A2-like Ig-C domain-containing protein</fullName>
    </recommendedName>
</protein>
<dbReference type="EMBL" id="JACDTQ010000823">
    <property type="protein sequence ID" value="KAF5925131.1"/>
    <property type="molecule type" value="Genomic_DNA"/>
</dbReference>
<evidence type="ECO:0000256" key="4">
    <source>
        <dbReference type="ARBA" id="ARBA00023136"/>
    </source>
</evidence>
<dbReference type="GO" id="GO:0005102">
    <property type="term" value="F:signaling receptor binding"/>
    <property type="evidence" value="ECO:0007669"/>
    <property type="project" value="TreeGrafter"/>
</dbReference>
<sequence>MLLMVACLSSKPLIEMKGQEDGGIWLECTSVGWYPEPRVVWRDPYGETMPTLEEAYTADADSLFMVTTAVIIRDYSLSSLPSGVSLCRGWILSRQIGTWKSFIPSTSPWMVALAVIVPTLLLLITGNICLIKKLHREKEILTEEKEVENEEKEIQ</sequence>
<dbReference type="PANTHER" id="PTHR24100">
    <property type="entry name" value="BUTYROPHILIN"/>
    <property type="match status" value="1"/>
</dbReference>
<dbReference type="PANTHER" id="PTHR24100:SF139">
    <property type="entry name" value="BUTYROPHILIN SUBFAMILY 2 MEMBER A2"/>
    <property type="match status" value="1"/>
</dbReference>
<organism evidence="8 9">
    <name type="scientific">Diceros bicornis minor</name>
    <name type="common">South-central black rhinoceros</name>
    <dbReference type="NCBI Taxonomy" id="77932"/>
    <lineage>
        <taxon>Eukaryota</taxon>
        <taxon>Metazoa</taxon>
        <taxon>Chordata</taxon>
        <taxon>Craniata</taxon>
        <taxon>Vertebrata</taxon>
        <taxon>Euteleostomi</taxon>
        <taxon>Mammalia</taxon>
        <taxon>Eutheria</taxon>
        <taxon>Laurasiatheria</taxon>
        <taxon>Perissodactyla</taxon>
        <taxon>Rhinocerotidae</taxon>
        <taxon>Diceros</taxon>
    </lineage>
</organism>
<evidence type="ECO:0000256" key="2">
    <source>
        <dbReference type="ARBA" id="ARBA00022692"/>
    </source>
</evidence>
<dbReference type="SUPFAM" id="SSF48726">
    <property type="entry name" value="Immunoglobulin"/>
    <property type="match status" value="1"/>
</dbReference>
<comment type="caution">
    <text evidence="8">The sequence shown here is derived from an EMBL/GenBank/DDBJ whole genome shotgun (WGS) entry which is preliminary data.</text>
</comment>
<dbReference type="GO" id="GO:0009897">
    <property type="term" value="C:external side of plasma membrane"/>
    <property type="evidence" value="ECO:0007669"/>
    <property type="project" value="TreeGrafter"/>
</dbReference>
<evidence type="ECO:0000256" key="6">
    <source>
        <dbReference type="SAM" id="Phobius"/>
    </source>
</evidence>
<dbReference type="FunFam" id="2.60.40.10:FF:000088">
    <property type="entry name" value="Butyrophilin subfamily 1 member A1"/>
    <property type="match status" value="1"/>
</dbReference>
<dbReference type="InterPro" id="IPR036179">
    <property type="entry name" value="Ig-like_dom_sf"/>
</dbReference>
<dbReference type="GO" id="GO:0050852">
    <property type="term" value="P:T cell receptor signaling pathway"/>
    <property type="evidence" value="ECO:0007669"/>
    <property type="project" value="TreeGrafter"/>
</dbReference>
<proteinExistence type="predicted"/>